<sequence length="372" mass="41183">MGGERSEKLAQTHSHVFTVWVGPAPVVVLSGFQVVKKALVSHSEKLSGRPLTPLFRDLVGERGKAALPAGDGVAGSTAKAIGALVFSRHFLSEDPFFQELIQTINFGLAFVGTIWCRLRWCSRRQVCGSLDPWGSDTGRGLSQGITGSADSVLAPERPLDGPLTPQLNDLFPWGFCCLPGPCQEMFRYQKAVWGYIHRELSRHKLRTSEARKDFISYYLAQVIKAGLRGLQRARCGGEGRRRGRGREAQRLSSVVTVGAVRQCVTSIRVHGHPMPKFNPGHFLDKDGNFVVKEVFLPFSAGHRVCLGDQLAQMKLLLMFATLLRTFSFQLPGRSPGLRLEYNFGGTRQPQPQKIYAMPHLNCPHPGPREEVL</sequence>
<evidence type="ECO:0000313" key="2">
    <source>
        <dbReference type="Proteomes" id="UP001162501"/>
    </source>
</evidence>
<reference evidence="1" key="1">
    <citation type="submission" date="2023-05" db="EMBL/GenBank/DDBJ databases">
        <authorList>
            <consortium name="ELIXIR-Norway"/>
        </authorList>
    </citation>
    <scope>NUCLEOTIDE SEQUENCE</scope>
</reference>
<accession>A0ACB0FC75</accession>
<name>A0ACB0FC75_RANTA</name>
<evidence type="ECO:0000313" key="1">
    <source>
        <dbReference type="EMBL" id="CAI9709859.1"/>
    </source>
</evidence>
<organism evidence="1 2">
    <name type="scientific">Rangifer tarandus platyrhynchus</name>
    <name type="common">Svalbard reindeer</name>
    <dbReference type="NCBI Taxonomy" id="3082113"/>
    <lineage>
        <taxon>Eukaryota</taxon>
        <taxon>Metazoa</taxon>
        <taxon>Chordata</taxon>
        <taxon>Craniata</taxon>
        <taxon>Vertebrata</taxon>
        <taxon>Euteleostomi</taxon>
        <taxon>Mammalia</taxon>
        <taxon>Eutheria</taxon>
        <taxon>Laurasiatheria</taxon>
        <taxon>Artiodactyla</taxon>
        <taxon>Ruminantia</taxon>
        <taxon>Pecora</taxon>
        <taxon>Cervidae</taxon>
        <taxon>Odocoileinae</taxon>
        <taxon>Rangifer</taxon>
    </lineage>
</organism>
<dbReference type="EMBL" id="OX596088">
    <property type="protein sequence ID" value="CAI9709859.1"/>
    <property type="molecule type" value="Genomic_DNA"/>
</dbReference>
<protein>
    <submittedName>
        <fullName evidence="1">Uncharacterized protein</fullName>
    </submittedName>
</protein>
<gene>
    <name evidence="1" type="ORF">MRATA1EN3_LOCUS21072</name>
</gene>
<proteinExistence type="predicted"/>
<dbReference type="Proteomes" id="UP001162501">
    <property type="component" value="Chromosome 4"/>
</dbReference>